<dbReference type="Proteomes" id="UP001516351">
    <property type="component" value="Unassembled WGS sequence"/>
</dbReference>
<dbReference type="EMBL" id="JABXXV010000002">
    <property type="protein sequence ID" value="NVN45965.1"/>
    <property type="molecule type" value="Genomic_DNA"/>
</dbReference>
<sequence>MKRVGAYFHHSSGRCVSVAAIALGLLFGLGPAFSISGRAEATSLRIEASGATLDWNAVAHAGGRIFVSGPRWTGFSGPSVAVLEPGNRLRPFPDQAWNGWKPGLDARRYFVNVNALHVDSEGQLWVVDTGTPRFGGPPVAGGAKLVRLDTRTGKIIRVYPLVENVAPVGSYIDDIRFNGAHAYLTDAGTGALLVLDLASGACRRVLAGHPAVMARVDRPIVMGGRILRDDKGQPLRINVDPLEVSPDGKTLYFGPLEGPWSQVPTAALDDAALPPDRLAAQVTFWADLPPIGGSTMDRKGRLYFTALKDDTVYRREPDGRILALLHDPRLHWADAPILAGDGRLWLPVAQLDRLPQFNKGKSKTWLPFLLVSIQPAP</sequence>
<comment type="subcellular location">
    <subcellularLocation>
        <location evidence="1">Secreted</location>
    </subcellularLocation>
</comment>
<dbReference type="InterPro" id="IPR017996">
    <property type="entry name" value="MRJP/yellow-related"/>
</dbReference>
<dbReference type="Gene3D" id="2.120.10.30">
    <property type="entry name" value="TolB, C-terminal domain"/>
    <property type="match status" value="1"/>
</dbReference>
<keyword evidence="2" id="KW-0964">Secreted</keyword>
<evidence type="ECO:0000256" key="1">
    <source>
        <dbReference type="ARBA" id="ARBA00004613"/>
    </source>
</evidence>
<proteinExistence type="predicted"/>
<dbReference type="Pfam" id="PF03022">
    <property type="entry name" value="MRJP"/>
    <property type="match status" value="1"/>
</dbReference>
<organism evidence="3 4">
    <name type="scientific">Asaia spathodeae</name>
    <dbReference type="NCBI Taxonomy" id="657016"/>
    <lineage>
        <taxon>Bacteria</taxon>
        <taxon>Pseudomonadati</taxon>
        <taxon>Pseudomonadota</taxon>
        <taxon>Alphaproteobacteria</taxon>
        <taxon>Acetobacterales</taxon>
        <taxon>Acetobacteraceae</taxon>
        <taxon>Asaia</taxon>
    </lineage>
</organism>
<dbReference type="InterPro" id="IPR011042">
    <property type="entry name" value="6-blade_b-propeller_TolB-like"/>
</dbReference>
<gene>
    <name evidence="3" type="ORF">HW542_03975</name>
</gene>
<dbReference type="PANTHER" id="PTHR10009">
    <property type="entry name" value="PROTEIN YELLOW-RELATED"/>
    <property type="match status" value="1"/>
</dbReference>
<protein>
    <recommendedName>
        <fullName evidence="5">Major royal jelly protein</fullName>
    </recommendedName>
</protein>
<evidence type="ECO:0008006" key="5">
    <source>
        <dbReference type="Google" id="ProtNLM"/>
    </source>
</evidence>
<name>A0ABX2P3A2_9PROT</name>
<evidence type="ECO:0000256" key="2">
    <source>
        <dbReference type="ARBA" id="ARBA00022525"/>
    </source>
</evidence>
<evidence type="ECO:0000313" key="3">
    <source>
        <dbReference type="EMBL" id="NVN45965.1"/>
    </source>
</evidence>
<dbReference type="SUPFAM" id="SSF101898">
    <property type="entry name" value="NHL repeat"/>
    <property type="match status" value="1"/>
</dbReference>
<reference evidence="3 4" key="1">
    <citation type="submission" date="2020-06" db="EMBL/GenBank/DDBJ databases">
        <title>Synonyms of Asaia species.</title>
        <authorList>
            <person name="Sombolestani A."/>
        </authorList>
    </citation>
    <scope>NUCLEOTIDE SEQUENCE [LARGE SCALE GENOMIC DNA]</scope>
    <source>
        <strain evidence="3 4">LMG 27047</strain>
    </source>
</reference>
<evidence type="ECO:0000313" key="4">
    <source>
        <dbReference type="Proteomes" id="UP001516351"/>
    </source>
</evidence>
<accession>A0ABX2P3A2</accession>
<dbReference type="PANTHER" id="PTHR10009:SF18">
    <property type="entry name" value="PROTEIN YELLOW-LIKE PROTEIN"/>
    <property type="match status" value="1"/>
</dbReference>
<keyword evidence="4" id="KW-1185">Reference proteome</keyword>
<comment type="caution">
    <text evidence="3">The sequence shown here is derived from an EMBL/GenBank/DDBJ whole genome shotgun (WGS) entry which is preliminary data.</text>
</comment>